<dbReference type="GO" id="GO:0005886">
    <property type="term" value="C:plasma membrane"/>
    <property type="evidence" value="ECO:0007669"/>
    <property type="project" value="UniProtKB-SubCell"/>
</dbReference>
<feature type="transmembrane region" description="Helical" evidence="6">
    <location>
        <begin position="232"/>
        <end position="256"/>
    </location>
</feature>
<evidence type="ECO:0000256" key="3">
    <source>
        <dbReference type="ARBA" id="ARBA00022692"/>
    </source>
</evidence>
<evidence type="ECO:0000256" key="2">
    <source>
        <dbReference type="ARBA" id="ARBA00022475"/>
    </source>
</evidence>
<evidence type="ECO:0000313" key="7">
    <source>
        <dbReference type="EMBL" id="MBB4078748.1"/>
    </source>
</evidence>
<organism evidence="7 8">
    <name type="scientific">Neolewinella aquimaris</name>
    <dbReference type="NCBI Taxonomy" id="1835722"/>
    <lineage>
        <taxon>Bacteria</taxon>
        <taxon>Pseudomonadati</taxon>
        <taxon>Bacteroidota</taxon>
        <taxon>Saprospiria</taxon>
        <taxon>Saprospirales</taxon>
        <taxon>Lewinellaceae</taxon>
        <taxon>Neolewinella</taxon>
    </lineage>
</organism>
<dbReference type="RefSeq" id="WP_183494994.1">
    <property type="nucleotide sequence ID" value="NZ_JACIFF010000003.1"/>
</dbReference>
<comment type="caution">
    <text evidence="7">The sequence shown here is derived from an EMBL/GenBank/DDBJ whole genome shotgun (WGS) entry which is preliminary data.</text>
</comment>
<proteinExistence type="predicted"/>
<feature type="transmembrane region" description="Helical" evidence="6">
    <location>
        <begin position="47"/>
        <end position="64"/>
    </location>
</feature>
<dbReference type="EMBL" id="JACIFF010000003">
    <property type="protein sequence ID" value="MBB4078748.1"/>
    <property type="molecule type" value="Genomic_DNA"/>
</dbReference>
<reference evidence="7 8" key="1">
    <citation type="submission" date="2020-08" db="EMBL/GenBank/DDBJ databases">
        <title>Genomic Encyclopedia of Type Strains, Phase IV (KMG-IV): sequencing the most valuable type-strain genomes for metagenomic binning, comparative biology and taxonomic classification.</title>
        <authorList>
            <person name="Goeker M."/>
        </authorList>
    </citation>
    <scope>NUCLEOTIDE SEQUENCE [LARGE SCALE GENOMIC DNA]</scope>
    <source>
        <strain evidence="7 8">DSM 105137</strain>
    </source>
</reference>
<gene>
    <name evidence="7" type="ORF">GGR28_001365</name>
</gene>
<name>A0A840E9M8_9BACT</name>
<evidence type="ECO:0000256" key="6">
    <source>
        <dbReference type="SAM" id="Phobius"/>
    </source>
</evidence>
<keyword evidence="4 6" id="KW-1133">Transmembrane helix</keyword>
<keyword evidence="2" id="KW-1003">Cell membrane</keyword>
<dbReference type="InterPro" id="IPR022791">
    <property type="entry name" value="L-PG_synthase/AglD"/>
</dbReference>
<accession>A0A840E9M8</accession>
<comment type="subcellular location">
    <subcellularLocation>
        <location evidence="1">Cell membrane</location>
        <topology evidence="1">Multi-pass membrane protein</topology>
    </subcellularLocation>
</comment>
<sequence length="319" mass="35045">MLRSAYTRWLLRLLGAVVLVAFVYQFVRVGERLDWAEFVSALGRPGNWRYVALAVALMPLNWLLEAKKWQLLLQPFAPWSYGKVLRATLAGVSVSAATPNRIGEIGGRLLIARRSEWSAVVASSLLGGLCQWVAFLLVAWPALVFTVFTLPGIAQDWPSPFWLLPLGPLVILIAGLGGKPLLLWVVDWTARRFSRDVSELRASLSGIPFGLMLAGSGYACLRFVVYCTQLYLLLWFFGLELPLVSGLAGIAAIYLVQAGVPMPPGLNFVTRTELGLLLWSADAEAAIAVLAAYTALFSVNVLLPSLPGYWFIIRKNKTP</sequence>
<evidence type="ECO:0000256" key="5">
    <source>
        <dbReference type="ARBA" id="ARBA00023136"/>
    </source>
</evidence>
<keyword evidence="8" id="KW-1185">Reference proteome</keyword>
<dbReference type="Pfam" id="PF03706">
    <property type="entry name" value="LPG_synthase_TM"/>
    <property type="match status" value="1"/>
</dbReference>
<protein>
    <submittedName>
        <fullName evidence="7">Uncharacterized membrane protein YbhN (UPF0104 family)</fullName>
    </submittedName>
</protein>
<dbReference type="Proteomes" id="UP000576209">
    <property type="component" value="Unassembled WGS sequence"/>
</dbReference>
<evidence type="ECO:0000256" key="4">
    <source>
        <dbReference type="ARBA" id="ARBA00022989"/>
    </source>
</evidence>
<feature type="transmembrane region" description="Helical" evidence="6">
    <location>
        <begin position="9"/>
        <end position="27"/>
    </location>
</feature>
<keyword evidence="3 6" id="KW-0812">Transmembrane</keyword>
<evidence type="ECO:0000313" key="8">
    <source>
        <dbReference type="Proteomes" id="UP000576209"/>
    </source>
</evidence>
<feature type="transmembrane region" description="Helical" evidence="6">
    <location>
        <begin position="162"/>
        <end position="186"/>
    </location>
</feature>
<evidence type="ECO:0000256" key="1">
    <source>
        <dbReference type="ARBA" id="ARBA00004651"/>
    </source>
</evidence>
<keyword evidence="5 6" id="KW-0472">Membrane</keyword>
<dbReference type="AlphaFoldDB" id="A0A840E9M8"/>